<dbReference type="EMBL" id="JBHLUN010000005">
    <property type="protein sequence ID" value="MFC0407873.1"/>
    <property type="molecule type" value="Genomic_DNA"/>
</dbReference>
<evidence type="ECO:0000313" key="2">
    <source>
        <dbReference type="Proteomes" id="UP001589865"/>
    </source>
</evidence>
<organism evidence="1 2">
    <name type="scientific">Roseomonas elaeocarpi</name>
    <dbReference type="NCBI Taxonomy" id="907779"/>
    <lineage>
        <taxon>Bacteria</taxon>
        <taxon>Pseudomonadati</taxon>
        <taxon>Pseudomonadota</taxon>
        <taxon>Alphaproteobacteria</taxon>
        <taxon>Acetobacterales</taxon>
        <taxon>Roseomonadaceae</taxon>
        <taxon>Roseomonas</taxon>
    </lineage>
</organism>
<comment type="caution">
    <text evidence="1">The sequence shown here is derived from an EMBL/GenBank/DDBJ whole genome shotgun (WGS) entry which is preliminary data.</text>
</comment>
<dbReference type="RefSeq" id="WP_377043603.1">
    <property type="nucleotide sequence ID" value="NZ_JBHLUN010000005.1"/>
</dbReference>
<gene>
    <name evidence="1" type="ORF">ACFFGY_06400</name>
</gene>
<keyword evidence="2" id="KW-1185">Reference proteome</keyword>
<sequence length="96" mass="10267">MEQPLFGPELGRVAQRVVRDYEAFVAAGPPTAGPEDAKAFASWHAAAKTALAHLEQLLKLLRTAASPDPVVDEAERLLSQARSEIEEAGDDDEDAA</sequence>
<dbReference type="Proteomes" id="UP001589865">
    <property type="component" value="Unassembled WGS sequence"/>
</dbReference>
<reference evidence="1 2" key="1">
    <citation type="submission" date="2024-09" db="EMBL/GenBank/DDBJ databases">
        <authorList>
            <person name="Sun Q."/>
            <person name="Mori K."/>
        </authorList>
    </citation>
    <scope>NUCLEOTIDE SEQUENCE [LARGE SCALE GENOMIC DNA]</scope>
    <source>
        <strain evidence="1 2">TBRC 5777</strain>
    </source>
</reference>
<accession>A0ABV6JQ80</accession>
<name>A0ABV6JQ80_9PROT</name>
<evidence type="ECO:0000313" key="1">
    <source>
        <dbReference type="EMBL" id="MFC0407873.1"/>
    </source>
</evidence>
<proteinExistence type="predicted"/>
<protein>
    <submittedName>
        <fullName evidence="1">Uncharacterized protein</fullName>
    </submittedName>
</protein>